<dbReference type="PANTHER" id="PTHR38044:SF1">
    <property type="entry name" value="BOUQUET FORMATION PROTEIN 4"/>
    <property type="match status" value="1"/>
</dbReference>
<keyword evidence="5" id="KW-1185">Reference proteome</keyword>
<gene>
    <name evidence="4" type="ORF">A0H81_07590</name>
</gene>
<sequence length="423" mass="45772">MSSLSHKHFAIPKSNVQRPKLPVECANPHIKQLDQSKPPPVKFQEIVRDGQATVVGRIKIPTPGGHAFILRRLDTGAISLTTMFRAAFPSATEDAEKAEANWVKMTFDVAGANKSGKARFAGTWVNPEVAVSLAEQYHLGFIIPSLADASPDPNVVYRRSSKGQQPTPNGSPAASPKEPGPNPPKRRREASPALSTTSTVVHPSPPVVPSAPALTPGSAEVFTSAPVAAQVSLTAAATTLFTESSSPVSSRIPTSPPPRRSARIKSAEPPSSIPVPVFAVPPKTPKTRKAPKEQALTPAGSDETAVDEDIAAKIAEPNMEEDVREQKELIAKLKAEREAAQRAKAEAKEVAEEEAAVYEEQGMVQKRAREDDAEGYRFNFKEPEVETRVIATNRRRGWVLSRFSRTFKACCSDQILEFILNMT</sequence>
<feature type="domain" description="HTH APSES-type" evidence="3">
    <location>
        <begin position="42"/>
        <end position="158"/>
    </location>
</feature>
<feature type="region of interest" description="Disordered" evidence="2">
    <location>
        <begin position="241"/>
        <end position="304"/>
    </location>
</feature>
<dbReference type="SUPFAM" id="SSF54616">
    <property type="entry name" value="DNA-binding domain of Mlu1-box binding protein MBP1"/>
    <property type="match status" value="1"/>
</dbReference>
<dbReference type="GO" id="GO:0044820">
    <property type="term" value="P:mitotic telomere tethering at nuclear periphery"/>
    <property type="evidence" value="ECO:0007669"/>
    <property type="project" value="TreeGrafter"/>
</dbReference>
<evidence type="ECO:0000313" key="4">
    <source>
        <dbReference type="EMBL" id="OBZ72498.1"/>
    </source>
</evidence>
<dbReference type="InterPro" id="IPR036887">
    <property type="entry name" value="HTH_APSES_sf"/>
</dbReference>
<dbReference type="GO" id="GO:0070197">
    <property type="term" value="P:meiotic attachment of telomere to nuclear envelope"/>
    <property type="evidence" value="ECO:0007669"/>
    <property type="project" value="InterPro"/>
</dbReference>
<proteinExistence type="predicted"/>
<dbReference type="GO" id="GO:0003677">
    <property type="term" value="F:DNA binding"/>
    <property type="evidence" value="ECO:0007669"/>
    <property type="project" value="InterPro"/>
</dbReference>
<accession>A0A1C7M6V0</accession>
<protein>
    <recommendedName>
        <fullName evidence="3">HTH APSES-type domain-containing protein</fullName>
    </recommendedName>
</protein>
<organism evidence="4 5">
    <name type="scientific">Grifola frondosa</name>
    <name type="common">Maitake</name>
    <name type="synonym">Polyporus frondosus</name>
    <dbReference type="NCBI Taxonomy" id="5627"/>
    <lineage>
        <taxon>Eukaryota</taxon>
        <taxon>Fungi</taxon>
        <taxon>Dikarya</taxon>
        <taxon>Basidiomycota</taxon>
        <taxon>Agaricomycotina</taxon>
        <taxon>Agaricomycetes</taxon>
        <taxon>Polyporales</taxon>
        <taxon>Grifolaceae</taxon>
        <taxon>Grifola</taxon>
    </lineage>
</organism>
<dbReference type="OrthoDB" id="5346159at2759"/>
<dbReference type="InterPro" id="IPR018004">
    <property type="entry name" value="KilA/APSES_HTH"/>
</dbReference>
<evidence type="ECO:0000313" key="5">
    <source>
        <dbReference type="Proteomes" id="UP000092993"/>
    </source>
</evidence>
<dbReference type="OMA" id="VKHANPI"/>
<dbReference type="STRING" id="5627.A0A1C7M6V0"/>
<dbReference type="Proteomes" id="UP000092993">
    <property type="component" value="Unassembled WGS sequence"/>
</dbReference>
<evidence type="ECO:0000256" key="2">
    <source>
        <dbReference type="SAM" id="MobiDB-lite"/>
    </source>
</evidence>
<dbReference type="AlphaFoldDB" id="A0A1C7M6V0"/>
<dbReference type="PANTHER" id="PTHR38044">
    <property type="entry name" value="BOUQUET FORMATION PROTEIN 4"/>
    <property type="match status" value="1"/>
</dbReference>
<feature type="region of interest" description="Disordered" evidence="2">
    <location>
        <begin position="153"/>
        <end position="212"/>
    </location>
</feature>
<reference evidence="4 5" key="1">
    <citation type="submission" date="2016-03" db="EMBL/GenBank/DDBJ databases">
        <title>Whole genome sequencing of Grifola frondosa 9006-11.</title>
        <authorList>
            <person name="Min B."/>
            <person name="Park H."/>
            <person name="Kim J.-G."/>
            <person name="Cho H."/>
            <person name="Oh Y.-L."/>
            <person name="Kong W.-S."/>
            <person name="Choi I.-G."/>
        </authorList>
    </citation>
    <scope>NUCLEOTIDE SEQUENCE [LARGE SCALE GENOMIC DNA]</scope>
    <source>
        <strain evidence="4 5">9006-11</strain>
    </source>
</reference>
<dbReference type="Gene3D" id="3.10.260.10">
    <property type="entry name" value="Transcription regulator HTH, APSES-type DNA-binding domain"/>
    <property type="match status" value="1"/>
</dbReference>
<dbReference type="SMART" id="SM01252">
    <property type="entry name" value="KilA-N"/>
    <property type="match status" value="1"/>
</dbReference>
<dbReference type="PROSITE" id="PS51299">
    <property type="entry name" value="HTH_APSES"/>
    <property type="match status" value="1"/>
</dbReference>
<name>A0A1C7M6V0_GRIFR</name>
<evidence type="ECO:0000259" key="3">
    <source>
        <dbReference type="PROSITE" id="PS51299"/>
    </source>
</evidence>
<keyword evidence="1" id="KW-0175">Coiled coil</keyword>
<feature type="coiled-coil region" evidence="1">
    <location>
        <begin position="316"/>
        <end position="360"/>
    </location>
</feature>
<feature type="compositionally biased region" description="Polar residues" evidence="2">
    <location>
        <begin position="162"/>
        <end position="172"/>
    </location>
</feature>
<dbReference type="InterPro" id="IPR037548">
    <property type="entry name" value="Bqt4"/>
</dbReference>
<comment type="caution">
    <text evidence="4">The sequence shown here is derived from an EMBL/GenBank/DDBJ whole genome shotgun (WGS) entry which is preliminary data.</text>
</comment>
<feature type="compositionally biased region" description="Low complexity" evidence="2">
    <location>
        <begin position="244"/>
        <end position="253"/>
    </location>
</feature>
<dbReference type="EMBL" id="LUGG01000009">
    <property type="protein sequence ID" value="OBZ72498.1"/>
    <property type="molecule type" value="Genomic_DNA"/>
</dbReference>
<evidence type="ECO:0000256" key="1">
    <source>
        <dbReference type="SAM" id="Coils"/>
    </source>
</evidence>
<dbReference type="InterPro" id="IPR003163">
    <property type="entry name" value="Tscrpt_reg_HTH_APSES-type"/>
</dbReference>
<dbReference type="GO" id="GO:1990862">
    <property type="term" value="C:nuclear membrane complex Bqt3-Bqt4"/>
    <property type="evidence" value="ECO:0007669"/>
    <property type="project" value="InterPro"/>
</dbReference>